<evidence type="ECO:0000313" key="2">
    <source>
        <dbReference type="Proteomes" id="UP000003959"/>
    </source>
</evidence>
<accession>F4Y2Z6</accession>
<gene>
    <name evidence="1" type="ORF">LYNGBM3L_68770</name>
</gene>
<name>F4Y2Z6_9CYAN</name>
<evidence type="ECO:0000313" key="1">
    <source>
        <dbReference type="EMBL" id="EGJ28990.1"/>
    </source>
</evidence>
<dbReference type="EMBL" id="GL890971">
    <property type="protein sequence ID" value="EGJ28990.1"/>
    <property type="molecule type" value="Genomic_DNA"/>
</dbReference>
<organism evidence="1 2">
    <name type="scientific">Moorena producens 3L</name>
    <dbReference type="NCBI Taxonomy" id="489825"/>
    <lineage>
        <taxon>Bacteria</taxon>
        <taxon>Bacillati</taxon>
        <taxon>Cyanobacteriota</taxon>
        <taxon>Cyanophyceae</taxon>
        <taxon>Coleofasciculales</taxon>
        <taxon>Coleofasciculaceae</taxon>
        <taxon>Moorena</taxon>
    </lineage>
</organism>
<reference evidence="2" key="1">
    <citation type="journal article" date="2011" name="Proc. Natl. Acad. Sci. U.S.A.">
        <title>Genomic insights into the physiology and ecology of the marine filamentous cyanobacterium Lyngbya majuscula.</title>
        <authorList>
            <person name="Jones A.C."/>
            <person name="Monroe E.A."/>
            <person name="Podell S."/>
            <person name="Hess W.R."/>
            <person name="Klages S."/>
            <person name="Esquenazi E."/>
            <person name="Niessen S."/>
            <person name="Hoover H."/>
            <person name="Rothmann M."/>
            <person name="Lasken R.S."/>
            <person name="Yates J.R.III."/>
            <person name="Reinhardt R."/>
            <person name="Kube M."/>
            <person name="Burkart M.D."/>
            <person name="Allen E.E."/>
            <person name="Dorrestein P.C."/>
            <person name="Gerwick W.H."/>
            <person name="Gerwick L."/>
        </authorList>
    </citation>
    <scope>NUCLEOTIDE SEQUENCE [LARGE SCALE GENOMIC DNA]</scope>
    <source>
        <strain evidence="2">3L</strain>
    </source>
</reference>
<dbReference type="Proteomes" id="UP000003959">
    <property type="component" value="Unassembled WGS sequence"/>
</dbReference>
<proteinExistence type="predicted"/>
<dbReference type="HOGENOM" id="CLU_202531_0_0_3"/>
<dbReference type="CDD" id="cd21631">
    <property type="entry name" value="RHH_CopG_NikR-like"/>
    <property type="match status" value="1"/>
</dbReference>
<keyword evidence="2" id="KW-1185">Reference proteome</keyword>
<dbReference type="AlphaFoldDB" id="F4Y2Z6"/>
<protein>
    <recommendedName>
        <fullName evidence="3">Ribbon-helix-helix protein, copG family</fullName>
    </recommendedName>
</protein>
<evidence type="ECO:0008006" key="3">
    <source>
        <dbReference type="Google" id="ProtNLM"/>
    </source>
</evidence>
<sequence>MKDKKLIIRLTDFEKRQFLQEAERRGMTQSELIRSLIARFPVPKDSVQNSSHTHAAHVRCGASFAGQLNGN</sequence>